<organism evidence="2 3">
    <name type="scientific">Aldrovandia affinis</name>
    <dbReference type="NCBI Taxonomy" id="143900"/>
    <lineage>
        <taxon>Eukaryota</taxon>
        <taxon>Metazoa</taxon>
        <taxon>Chordata</taxon>
        <taxon>Craniata</taxon>
        <taxon>Vertebrata</taxon>
        <taxon>Euteleostomi</taxon>
        <taxon>Actinopterygii</taxon>
        <taxon>Neopterygii</taxon>
        <taxon>Teleostei</taxon>
        <taxon>Notacanthiformes</taxon>
        <taxon>Halosauridae</taxon>
        <taxon>Aldrovandia</taxon>
    </lineage>
</organism>
<dbReference type="AlphaFoldDB" id="A0AAD7RZA7"/>
<evidence type="ECO:0000313" key="2">
    <source>
        <dbReference type="EMBL" id="KAJ8391731.1"/>
    </source>
</evidence>
<comment type="caution">
    <text evidence="2">The sequence shown here is derived from an EMBL/GenBank/DDBJ whole genome shotgun (WGS) entry which is preliminary data.</text>
</comment>
<protein>
    <submittedName>
        <fullName evidence="2">Uncharacterized protein</fullName>
    </submittedName>
</protein>
<evidence type="ECO:0000313" key="3">
    <source>
        <dbReference type="Proteomes" id="UP001221898"/>
    </source>
</evidence>
<dbReference type="Proteomes" id="UP001221898">
    <property type="component" value="Unassembled WGS sequence"/>
</dbReference>
<gene>
    <name evidence="2" type="ORF">AAFF_G00086810</name>
</gene>
<keyword evidence="3" id="KW-1185">Reference proteome</keyword>
<feature type="region of interest" description="Disordered" evidence="1">
    <location>
        <begin position="67"/>
        <end position="115"/>
    </location>
</feature>
<proteinExistence type="predicted"/>
<reference evidence="2" key="1">
    <citation type="journal article" date="2023" name="Science">
        <title>Genome structures resolve the early diversification of teleost fishes.</title>
        <authorList>
            <person name="Parey E."/>
            <person name="Louis A."/>
            <person name="Montfort J."/>
            <person name="Bouchez O."/>
            <person name="Roques C."/>
            <person name="Iampietro C."/>
            <person name="Lluch J."/>
            <person name="Castinel A."/>
            <person name="Donnadieu C."/>
            <person name="Desvignes T."/>
            <person name="Floi Bucao C."/>
            <person name="Jouanno E."/>
            <person name="Wen M."/>
            <person name="Mejri S."/>
            <person name="Dirks R."/>
            <person name="Jansen H."/>
            <person name="Henkel C."/>
            <person name="Chen W.J."/>
            <person name="Zahm M."/>
            <person name="Cabau C."/>
            <person name="Klopp C."/>
            <person name="Thompson A.W."/>
            <person name="Robinson-Rechavi M."/>
            <person name="Braasch I."/>
            <person name="Lecointre G."/>
            <person name="Bobe J."/>
            <person name="Postlethwait J.H."/>
            <person name="Berthelot C."/>
            <person name="Roest Crollius H."/>
            <person name="Guiguen Y."/>
        </authorList>
    </citation>
    <scope>NUCLEOTIDE SEQUENCE</scope>
    <source>
        <strain evidence="2">NC1722</strain>
    </source>
</reference>
<name>A0AAD7RZA7_9TELE</name>
<evidence type="ECO:0000256" key="1">
    <source>
        <dbReference type="SAM" id="MobiDB-lite"/>
    </source>
</evidence>
<sequence length="115" mass="12650">MRWMPYSAPSLRTALPSYYSLTSTCCWTPLSPPHFSPCFSPSTSPWLNPHPPTRLVTNWTWASLGTAPPQHCDPGPGMDLCMPGRHLRMDIDPPPEAEPGEDRAALPPSEGLPND</sequence>
<accession>A0AAD7RZA7</accession>
<dbReference type="EMBL" id="JAINUG010000154">
    <property type="protein sequence ID" value="KAJ8391731.1"/>
    <property type="molecule type" value="Genomic_DNA"/>
</dbReference>